<organism evidence="1 2">
    <name type="scientific">Campylobacter canadensis</name>
    <dbReference type="NCBI Taxonomy" id="449520"/>
    <lineage>
        <taxon>Bacteria</taxon>
        <taxon>Pseudomonadati</taxon>
        <taxon>Campylobacterota</taxon>
        <taxon>Epsilonproteobacteria</taxon>
        <taxon>Campylobacterales</taxon>
        <taxon>Campylobacteraceae</taxon>
        <taxon>Campylobacter</taxon>
    </lineage>
</organism>
<evidence type="ECO:0000313" key="2">
    <source>
        <dbReference type="Proteomes" id="UP000786183"/>
    </source>
</evidence>
<keyword evidence="2" id="KW-1185">Reference proteome</keyword>
<dbReference type="InterPro" id="IPR005358">
    <property type="entry name" value="Puta_zinc/iron-chelating_dom"/>
</dbReference>
<dbReference type="EMBL" id="JACGBB010000003">
    <property type="protein sequence ID" value="MBZ7986880.1"/>
    <property type="molecule type" value="Genomic_DNA"/>
</dbReference>
<protein>
    <submittedName>
        <fullName evidence="1">YkgJ family cysteine cluster protein</fullName>
    </submittedName>
</protein>
<dbReference type="Proteomes" id="UP000786183">
    <property type="component" value="Unassembled WGS sequence"/>
</dbReference>
<sequence>MIYNKDFSYSFDENKCKECGGKCCTGESGYIFLDDIELNNLAEFFKMQKDEFIKNYCIKIKNRYSLREKLYLDGYACIFFNEDEKNCGIYNLRPKQCRTFPFWEYFKKNVDEVKKECIGICF</sequence>
<proteinExistence type="predicted"/>
<dbReference type="RefSeq" id="WP_172230739.1">
    <property type="nucleotide sequence ID" value="NZ_CP035946.1"/>
</dbReference>
<evidence type="ECO:0000313" key="1">
    <source>
        <dbReference type="EMBL" id="MBZ7986880.1"/>
    </source>
</evidence>
<comment type="caution">
    <text evidence="1">The sequence shown here is derived from an EMBL/GenBank/DDBJ whole genome shotgun (WGS) entry which is preliminary data.</text>
</comment>
<gene>
    <name evidence="1" type="ORF">AVCANL283_01940</name>
</gene>
<name>A0ABS7WQ37_9BACT</name>
<dbReference type="PANTHER" id="PTHR35866:SF1">
    <property type="entry name" value="YKGJ FAMILY CYSTEINE CLUSTER PROTEIN"/>
    <property type="match status" value="1"/>
</dbReference>
<accession>A0ABS7WQ37</accession>
<reference evidence="1 2" key="1">
    <citation type="submission" date="2020-07" db="EMBL/GenBank/DDBJ databases">
        <title>Transfer of Campylobacter canadensis to the novel genus Avispirillum gen. nov., that also includes two novel species recovered from migratory waterfowl: Avispirillum anseris sp. nov. and Avispirillum brantae sp. nov.</title>
        <authorList>
            <person name="Miller W.G."/>
            <person name="Chapman M.H."/>
            <person name="Yee E."/>
            <person name="Inglis G.D."/>
        </authorList>
    </citation>
    <scope>NUCLEOTIDE SEQUENCE [LARGE SCALE GENOMIC DNA]</scope>
    <source>
        <strain evidence="1 2">L283</strain>
    </source>
</reference>
<dbReference type="PANTHER" id="PTHR35866">
    <property type="entry name" value="PUTATIVE-RELATED"/>
    <property type="match status" value="1"/>
</dbReference>
<dbReference type="Pfam" id="PF03692">
    <property type="entry name" value="CxxCxxCC"/>
    <property type="match status" value="1"/>
</dbReference>